<reference evidence="1 2" key="1">
    <citation type="submission" date="2019-12" db="EMBL/GenBank/DDBJ databases">
        <authorList>
            <person name="Feng G."/>
            <person name="Zhu H."/>
        </authorList>
    </citation>
    <scope>NUCLEOTIDE SEQUENCE [LARGE SCALE GENOMIC DNA]</scope>
    <source>
        <strain evidence="1 2">FGD1</strain>
    </source>
</reference>
<dbReference type="AlphaFoldDB" id="A0A7X4K7N1"/>
<dbReference type="RefSeq" id="WP_160986042.1">
    <property type="nucleotide sequence ID" value="NZ_WVTD01000007.1"/>
</dbReference>
<protein>
    <recommendedName>
        <fullName evidence="3">HK97 gp10 family phage protein</fullName>
    </recommendedName>
</protein>
<keyword evidence="2" id="KW-1185">Reference proteome</keyword>
<dbReference type="Proteomes" id="UP000465810">
    <property type="component" value="Unassembled WGS sequence"/>
</dbReference>
<gene>
    <name evidence="1" type="ORF">GR702_11605</name>
</gene>
<evidence type="ECO:0000313" key="1">
    <source>
        <dbReference type="EMBL" id="MYL98409.1"/>
    </source>
</evidence>
<accession>A0A7X4K7N1</accession>
<proteinExistence type="predicted"/>
<dbReference type="EMBL" id="WVTD01000007">
    <property type="protein sequence ID" value="MYL98409.1"/>
    <property type="molecule type" value="Genomic_DNA"/>
</dbReference>
<evidence type="ECO:0000313" key="2">
    <source>
        <dbReference type="Proteomes" id="UP000465810"/>
    </source>
</evidence>
<organism evidence="1 2">
    <name type="scientific">Novosphingobium silvae</name>
    <dbReference type="NCBI Taxonomy" id="2692619"/>
    <lineage>
        <taxon>Bacteria</taxon>
        <taxon>Pseudomonadati</taxon>
        <taxon>Pseudomonadota</taxon>
        <taxon>Alphaproteobacteria</taxon>
        <taxon>Sphingomonadales</taxon>
        <taxon>Sphingomonadaceae</taxon>
        <taxon>Novosphingobium</taxon>
    </lineage>
</organism>
<sequence length="132" mass="14700">MDTTQIDAFVAKLGRMAPAVRQGIDDVNRKTAAAMMKRGKIITPRNDDADGPHIADTIKVETGDSRLMEYTVSVGSDALYYAVPLEFGHVARDGSHVPANPFWVPLTRIFRKRHKTSLRRALRKALKQELGI</sequence>
<name>A0A7X4K7N1_9SPHN</name>
<evidence type="ECO:0008006" key="3">
    <source>
        <dbReference type="Google" id="ProtNLM"/>
    </source>
</evidence>
<comment type="caution">
    <text evidence="1">The sequence shown here is derived from an EMBL/GenBank/DDBJ whole genome shotgun (WGS) entry which is preliminary data.</text>
</comment>